<dbReference type="PANTHER" id="PTHR43132:SF6">
    <property type="entry name" value="HTH-TYPE TRANSCRIPTIONAL REPRESSOR CZRA"/>
    <property type="match status" value="1"/>
</dbReference>
<dbReference type="InterPro" id="IPR036388">
    <property type="entry name" value="WH-like_DNA-bd_sf"/>
</dbReference>
<dbReference type="AlphaFoldDB" id="A0A2K9IVY4"/>
<dbReference type="InterPro" id="IPR001845">
    <property type="entry name" value="HTH_ArsR_DNA-bd_dom"/>
</dbReference>
<proteinExistence type="predicted"/>
<dbReference type="Proteomes" id="UP000234237">
    <property type="component" value="Chromosome"/>
</dbReference>
<evidence type="ECO:0000313" key="6">
    <source>
        <dbReference type="EMBL" id="AUJ23929.1"/>
    </source>
</evidence>
<keyword evidence="2" id="KW-0238">DNA-binding</keyword>
<dbReference type="PROSITE" id="PS50987">
    <property type="entry name" value="HTH_ARSR_2"/>
    <property type="match status" value="1"/>
</dbReference>
<dbReference type="InterPro" id="IPR051011">
    <property type="entry name" value="Metal_resp_trans_reg"/>
</dbReference>
<evidence type="ECO:0000313" key="7">
    <source>
        <dbReference type="EMBL" id="MEF2293874.1"/>
    </source>
</evidence>
<dbReference type="NCBIfam" id="NF033788">
    <property type="entry name" value="HTH_metalloreg"/>
    <property type="match status" value="1"/>
</dbReference>
<dbReference type="InterPro" id="IPR011991">
    <property type="entry name" value="ArsR-like_HTH"/>
</dbReference>
<dbReference type="KEGG" id="vpn:A21D_00817"/>
<gene>
    <name evidence="6" type="primary">cadC</name>
    <name evidence="6" type="ORF">A21D_00817</name>
    <name evidence="7" type="ORF">V2W34_17935</name>
</gene>
<dbReference type="SUPFAM" id="SSF46785">
    <property type="entry name" value="Winged helix' DNA-binding domain"/>
    <property type="match status" value="1"/>
</dbReference>
<organism evidence="6 8">
    <name type="scientific">Virgibacillus dokdonensis</name>
    <dbReference type="NCBI Taxonomy" id="302167"/>
    <lineage>
        <taxon>Bacteria</taxon>
        <taxon>Bacillati</taxon>
        <taxon>Bacillota</taxon>
        <taxon>Bacilli</taxon>
        <taxon>Bacillales</taxon>
        <taxon>Bacillaceae</taxon>
        <taxon>Virgibacillus</taxon>
    </lineage>
</organism>
<protein>
    <submittedName>
        <fullName evidence="6">Cadmium resistance transcriptional regulatory protein CadC</fullName>
    </submittedName>
    <submittedName>
        <fullName evidence="7">Metalloregulator ArsR/SmtB family transcription factor</fullName>
    </submittedName>
</protein>
<keyword evidence="1" id="KW-0805">Transcription regulation</keyword>
<dbReference type="SMART" id="SM00418">
    <property type="entry name" value="HTH_ARSR"/>
    <property type="match status" value="1"/>
</dbReference>
<dbReference type="PRINTS" id="PR00778">
    <property type="entry name" value="HTHARSR"/>
</dbReference>
<dbReference type="RefSeq" id="WP_101932790.1">
    <property type="nucleotide sequence ID" value="NZ_CP018622.1"/>
</dbReference>
<dbReference type="Proteomes" id="UP001356080">
    <property type="component" value="Unassembled WGS sequence"/>
</dbReference>
<dbReference type="EMBL" id="CP018622">
    <property type="protein sequence ID" value="AUJ23929.1"/>
    <property type="molecule type" value="Genomic_DNA"/>
</dbReference>
<sequence length="127" mass="14236">MGASKEKPIDVCETFCYDEDTVSRIRPKIDKMDGVEQIFKALADATRLKIAYALTLERELCVCDIATIIGATKATASHHLRLLKNMGLAKHRKEGKLVFYSLEDEHVHQLVTIATVHAKEGVNRGRE</sequence>
<dbReference type="PANTHER" id="PTHR43132">
    <property type="entry name" value="ARSENICAL RESISTANCE OPERON REPRESSOR ARSR-RELATED"/>
    <property type="match status" value="1"/>
</dbReference>
<evidence type="ECO:0000256" key="2">
    <source>
        <dbReference type="ARBA" id="ARBA00023125"/>
    </source>
</evidence>
<dbReference type="InterPro" id="IPR036390">
    <property type="entry name" value="WH_DNA-bd_sf"/>
</dbReference>
<name>A0A2K9IVY4_9BACI</name>
<dbReference type="Gene3D" id="1.10.10.10">
    <property type="entry name" value="Winged helix-like DNA-binding domain superfamily/Winged helix DNA-binding domain"/>
    <property type="match status" value="1"/>
</dbReference>
<reference evidence="7 9" key="3">
    <citation type="submission" date="2024-01" db="EMBL/GenBank/DDBJ databases">
        <title>Survival strategy associated with biotechnological potential of Virgibacillus dokdonensis T4.6 isolated from salt-fermented shrimp paste.</title>
        <authorList>
            <person name="Doan T.V."/>
            <person name="Quach N.T."/>
            <person name="Phi Q.-T."/>
        </authorList>
    </citation>
    <scope>NUCLEOTIDE SEQUENCE [LARGE SCALE GENOMIC DNA]</scope>
    <source>
        <strain evidence="7 9">T4.6</strain>
    </source>
</reference>
<dbReference type="STRING" id="302167.GCA_900166595_03690"/>
<evidence type="ECO:0000256" key="4">
    <source>
        <dbReference type="ARBA" id="ARBA00043263"/>
    </source>
</evidence>
<dbReference type="GO" id="GO:0003700">
    <property type="term" value="F:DNA-binding transcription factor activity"/>
    <property type="evidence" value="ECO:0007669"/>
    <property type="project" value="InterPro"/>
</dbReference>
<evidence type="ECO:0000256" key="1">
    <source>
        <dbReference type="ARBA" id="ARBA00023015"/>
    </source>
</evidence>
<evidence type="ECO:0000259" key="5">
    <source>
        <dbReference type="PROSITE" id="PS50987"/>
    </source>
</evidence>
<dbReference type="EMBL" id="JAZHPM010000044">
    <property type="protein sequence ID" value="MEF2293874.1"/>
    <property type="molecule type" value="Genomic_DNA"/>
</dbReference>
<reference evidence="8" key="2">
    <citation type="submission" date="2016-11" db="EMBL/GenBank/DDBJ databases">
        <title>Complete genome sequence of Virgibacillus pantothenticus 21D, a halophilic bacterium isolated from the deep hypersaline anoxic basin Discovery in the Mediterranean Sea.</title>
        <authorList>
            <person name="Zeaiter Z."/>
            <person name="Booth J.M."/>
            <person name="Prosdocimi E.M."/>
            <person name="Mapelli F."/>
            <person name="Fusi M."/>
            <person name="Daffonchio D."/>
            <person name="Borin S."/>
            <person name="Crotti E."/>
        </authorList>
    </citation>
    <scope>NUCLEOTIDE SEQUENCE [LARGE SCALE GENOMIC DNA]</scope>
    <source>
        <strain evidence="8">21D</strain>
    </source>
</reference>
<evidence type="ECO:0000313" key="9">
    <source>
        <dbReference type="Proteomes" id="UP001356080"/>
    </source>
</evidence>
<dbReference type="Pfam" id="PF01022">
    <property type="entry name" value="HTH_5"/>
    <property type="match status" value="1"/>
</dbReference>
<reference evidence="6" key="1">
    <citation type="submission" date="2016-11" db="EMBL/GenBank/DDBJ databases">
        <title>Complete genome sequence of Virgibacillus dokdonensis 21D, a halophilic bacterium isolated from the deep hypersaline anoxic basin Discovery in the Mediterranean Sea.</title>
        <authorList>
            <person name="Zeaiter Z."/>
            <person name="Booth J.M."/>
            <person name="Prosdocimi E.M."/>
            <person name="Mapelli F."/>
            <person name="Fusi M."/>
            <person name="Daffonchio D."/>
            <person name="Borin S."/>
            <person name="Crotti E."/>
        </authorList>
    </citation>
    <scope>NUCLEOTIDE SEQUENCE</scope>
    <source>
        <strain evidence="6">21D</strain>
    </source>
</reference>
<evidence type="ECO:0000256" key="3">
    <source>
        <dbReference type="ARBA" id="ARBA00023163"/>
    </source>
</evidence>
<feature type="domain" description="HTH arsR-type" evidence="5">
    <location>
        <begin position="27"/>
        <end position="122"/>
    </location>
</feature>
<evidence type="ECO:0000313" key="8">
    <source>
        <dbReference type="Proteomes" id="UP000234237"/>
    </source>
</evidence>
<dbReference type="PROSITE" id="PS00846">
    <property type="entry name" value="HTH_ARSR_1"/>
    <property type="match status" value="1"/>
</dbReference>
<keyword evidence="4" id="KW-0105">Cadmium resistance</keyword>
<dbReference type="GO" id="GO:0003677">
    <property type="term" value="F:DNA binding"/>
    <property type="evidence" value="ECO:0007669"/>
    <property type="project" value="UniProtKB-KW"/>
</dbReference>
<dbReference type="GO" id="GO:0046686">
    <property type="term" value="P:response to cadmium ion"/>
    <property type="evidence" value="ECO:0007669"/>
    <property type="project" value="UniProtKB-KW"/>
</dbReference>
<keyword evidence="9" id="KW-1185">Reference proteome</keyword>
<keyword evidence="3" id="KW-0804">Transcription</keyword>
<dbReference type="InterPro" id="IPR018334">
    <property type="entry name" value="ArsR_HTH"/>
</dbReference>
<accession>A0A2K9IVY4</accession>
<dbReference type="CDD" id="cd00090">
    <property type="entry name" value="HTH_ARSR"/>
    <property type="match status" value="1"/>
</dbReference>